<dbReference type="Pfam" id="PF08310">
    <property type="entry name" value="LGFP"/>
    <property type="match status" value="6"/>
</dbReference>
<evidence type="ECO:0000259" key="4">
    <source>
        <dbReference type="SMART" id="SM00701"/>
    </source>
</evidence>
<reference evidence="5 6" key="1">
    <citation type="submission" date="2021-03" db="EMBL/GenBank/DDBJ databases">
        <title>Sequencing the genomes of 1000 actinobacteria strains.</title>
        <authorList>
            <person name="Klenk H.-P."/>
        </authorList>
    </citation>
    <scope>NUCLEOTIDE SEQUENCE [LARGE SCALE GENOMIC DNA]</scope>
    <source>
        <strain evidence="5 6">DSM 46670</strain>
    </source>
</reference>
<comment type="similarity">
    <text evidence="1">Belongs to the N-acetylmuramoyl-L-alanine amidase 2 family.</text>
</comment>
<dbReference type="SMART" id="SM00644">
    <property type="entry name" value="Ami_2"/>
    <property type="match status" value="1"/>
</dbReference>
<organism evidence="5 6">
    <name type="scientific">Kibdelosporangium banguiense</name>
    <dbReference type="NCBI Taxonomy" id="1365924"/>
    <lineage>
        <taxon>Bacteria</taxon>
        <taxon>Bacillati</taxon>
        <taxon>Actinomycetota</taxon>
        <taxon>Actinomycetes</taxon>
        <taxon>Pseudonocardiales</taxon>
        <taxon>Pseudonocardiaceae</taxon>
        <taxon>Kibdelosporangium</taxon>
    </lineage>
</organism>
<gene>
    <name evidence="5" type="ORF">JOF56_001192</name>
</gene>
<dbReference type="InterPro" id="IPR002502">
    <property type="entry name" value="Amidase_domain"/>
</dbReference>
<evidence type="ECO:0000259" key="3">
    <source>
        <dbReference type="SMART" id="SM00644"/>
    </source>
</evidence>
<evidence type="ECO:0000313" key="5">
    <source>
        <dbReference type="EMBL" id="MBP2320807.1"/>
    </source>
</evidence>
<dbReference type="PANTHER" id="PTHR11022">
    <property type="entry name" value="PEPTIDOGLYCAN RECOGNITION PROTEIN"/>
    <property type="match status" value="1"/>
</dbReference>
<sequence>MRSLAVLTLTAVLSAGLFAPVANAQSARTGIETVALESTAAKRSAGVNEINDRRFAMVALAGTAKLPEGVEIQVKRLGGDWGAWEPLDTDDAIDNKTEPLWVGHSTAIRVRGAEQAGLALKLIDPGVKATDSPRQRAALAAAAGRPVIAGRAAWGADESVRTACFARQGIGIEYASTIKAATIHHTAGTNDYTAADSAAIMRGIYLFHAIDRDWCDIGYNFLVDKFGQIFEGRIGGLESPVWGAHAGGFNQFTFGVSMMGNFETDIEPSGPQIDAVASVVAWKFANGYRDPNGTVTLISGGGGTSKYPAGTPVTLPVIFAHRDVGNTECPGQKAYDLMPTIRQKVTERMGVWTASPIYQKWQAAGADAGPLQGPFRVEQDSGRGGRWATFAGDSKSVYWSAGTGARIIEGAIRDRWAQLGFEFGVFGFPTTDELTTPDTLGRYNDFEFQDGSIYWSNATGAHSVQGAIKQRWAALNKEAGPLGYPISDELGATNGRYNDFQKESASIYWSNATGAHSVQGAIKSKWNEFGRENSFLGYPTTDELVGANGGRYNDFAGEGGSIYWSNATGAHSLQGAIKGKWVELNKEAGVLGYPTTDETVTPNKLGRYNHFAGQGGSIYWSNATGAHSVQGLIKQRWAALGWETSYLGFPTSDEHPAPGGLRSDFQGGYIFYSFATGQATDHRYP</sequence>
<dbReference type="RefSeq" id="WP_307854942.1">
    <property type="nucleotide sequence ID" value="NZ_JAGINW010000001.1"/>
</dbReference>
<name>A0ABS4T8R5_9PSEU</name>
<dbReference type="InterPro" id="IPR015510">
    <property type="entry name" value="PGRP"/>
</dbReference>
<evidence type="ECO:0000256" key="2">
    <source>
        <dbReference type="SAM" id="SignalP"/>
    </source>
</evidence>
<dbReference type="SUPFAM" id="SSF55846">
    <property type="entry name" value="N-acetylmuramoyl-L-alanine amidase-like"/>
    <property type="match status" value="1"/>
</dbReference>
<dbReference type="PANTHER" id="PTHR11022:SF41">
    <property type="entry name" value="PEPTIDOGLYCAN-RECOGNITION PROTEIN LC-RELATED"/>
    <property type="match status" value="1"/>
</dbReference>
<dbReference type="CDD" id="cd06583">
    <property type="entry name" value="PGRP"/>
    <property type="match status" value="1"/>
</dbReference>
<proteinExistence type="inferred from homology"/>
<keyword evidence="2" id="KW-0732">Signal</keyword>
<dbReference type="EMBL" id="JAGINW010000001">
    <property type="protein sequence ID" value="MBP2320807.1"/>
    <property type="molecule type" value="Genomic_DNA"/>
</dbReference>
<dbReference type="SMART" id="SM00701">
    <property type="entry name" value="PGRP"/>
    <property type="match status" value="1"/>
</dbReference>
<feature type="signal peptide" evidence="2">
    <location>
        <begin position="1"/>
        <end position="24"/>
    </location>
</feature>
<accession>A0ABS4T8R5</accession>
<dbReference type="InterPro" id="IPR013207">
    <property type="entry name" value="LGFP"/>
</dbReference>
<dbReference type="InterPro" id="IPR006619">
    <property type="entry name" value="PGRP_domain_met/bac"/>
</dbReference>
<evidence type="ECO:0000313" key="6">
    <source>
        <dbReference type="Proteomes" id="UP001519332"/>
    </source>
</evidence>
<feature type="chain" id="PRO_5046425353" evidence="2">
    <location>
        <begin position="25"/>
        <end position="685"/>
    </location>
</feature>
<dbReference type="Proteomes" id="UP001519332">
    <property type="component" value="Unassembled WGS sequence"/>
</dbReference>
<dbReference type="Pfam" id="PF01510">
    <property type="entry name" value="Amidase_2"/>
    <property type="match status" value="1"/>
</dbReference>
<dbReference type="InterPro" id="IPR036505">
    <property type="entry name" value="Amidase/PGRP_sf"/>
</dbReference>
<keyword evidence="6" id="KW-1185">Reference proteome</keyword>
<comment type="caution">
    <text evidence="5">The sequence shown here is derived from an EMBL/GenBank/DDBJ whole genome shotgun (WGS) entry which is preliminary data.</text>
</comment>
<feature type="domain" description="N-acetylmuramoyl-L-alanine amidase" evidence="3">
    <location>
        <begin position="167"/>
        <end position="331"/>
    </location>
</feature>
<protein>
    <submittedName>
        <fullName evidence="5">Uncharacterized protein with LGFP repeats</fullName>
    </submittedName>
</protein>
<dbReference type="Gene3D" id="3.40.80.10">
    <property type="entry name" value="Peptidoglycan recognition protein-like"/>
    <property type="match status" value="1"/>
</dbReference>
<evidence type="ECO:0000256" key="1">
    <source>
        <dbReference type="ARBA" id="ARBA00007553"/>
    </source>
</evidence>
<feature type="domain" description="Peptidoglycan recognition protein family" evidence="4">
    <location>
        <begin position="146"/>
        <end position="302"/>
    </location>
</feature>